<dbReference type="AlphaFoldDB" id="A0AA41XAH5"/>
<sequence>MNRWMFTGLLLLLLGGTLAAVNGLQLLKGTAATPTVLAAAKLRTIPLEQHMDSPLYLKRPKPGSRFGSLIIPSLSLYLPVYEGTDLPQLRQGVGHYPRSVLPRRA</sequence>
<dbReference type="Proteomes" id="UP001156102">
    <property type="component" value="Unassembled WGS sequence"/>
</dbReference>
<dbReference type="InterPro" id="IPR023365">
    <property type="entry name" value="Sortase_dom-sf"/>
</dbReference>
<name>A0AA41XAH5_9BACI</name>
<protein>
    <submittedName>
        <fullName evidence="1">Uncharacterized protein</fullName>
    </submittedName>
</protein>
<dbReference type="SUPFAM" id="SSF63817">
    <property type="entry name" value="Sortase"/>
    <property type="match status" value="1"/>
</dbReference>
<dbReference type="EMBL" id="JANCLT010000008">
    <property type="protein sequence ID" value="MCP8969905.1"/>
    <property type="molecule type" value="Genomic_DNA"/>
</dbReference>
<dbReference type="Gene3D" id="2.40.260.10">
    <property type="entry name" value="Sortase"/>
    <property type="match status" value="1"/>
</dbReference>
<keyword evidence="2" id="KW-1185">Reference proteome</keyword>
<evidence type="ECO:0000313" key="1">
    <source>
        <dbReference type="EMBL" id="MCP8969905.1"/>
    </source>
</evidence>
<dbReference type="RefSeq" id="WP_254759825.1">
    <property type="nucleotide sequence ID" value="NZ_JANCLT010000008.1"/>
</dbReference>
<reference evidence="1" key="1">
    <citation type="submission" date="2022-07" db="EMBL/GenBank/DDBJ databases">
        <authorList>
            <person name="Li W.-J."/>
            <person name="Deng Q.-Q."/>
        </authorList>
    </citation>
    <scope>NUCLEOTIDE SEQUENCE</scope>
    <source>
        <strain evidence="1">SYSU M60031</strain>
    </source>
</reference>
<proteinExistence type="predicted"/>
<accession>A0AA41XAH5</accession>
<gene>
    <name evidence="1" type="ORF">NK662_15365</name>
</gene>
<evidence type="ECO:0000313" key="2">
    <source>
        <dbReference type="Proteomes" id="UP001156102"/>
    </source>
</evidence>
<organism evidence="1 2">
    <name type="scientific">Ectobacillus ponti</name>
    <dbReference type="NCBI Taxonomy" id="2961894"/>
    <lineage>
        <taxon>Bacteria</taxon>
        <taxon>Bacillati</taxon>
        <taxon>Bacillota</taxon>
        <taxon>Bacilli</taxon>
        <taxon>Bacillales</taxon>
        <taxon>Bacillaceae</taxon>
        <taxon>Ectobacillus</taxon>
    </lineage>
</organism>
<comment type="caution">
    <text evidence="1">The sequence shown here is derived from an EMBL/GenBank/DDBJ whole genome shotgun (WGS) entry which is preliminary data.</text>
</comment>